<evidence type="ECO:0000313" key="1">
    <source>
        <dbReference type="EMBL" id="KAF6170555.1"/>
    </source>
</evidence>
<dbReference type="Proteomes" id="UP000541444">
    <property type="component" value="Unassembled WGS sequence"/>
</dbReference>
<protein>
    <submittedName>
        <fullName evidence="1">Uncharacterized protein</fullName>
    </submittedName>
</protein>
<organism evidence="1 2">
    <name type="scientific">Kingdonia uniflora</name>
    <dbReference type="NCBI Taxonomy" id="39325"/>
    <lineage>
        <taxon>Eukaryota</taxon>
        <taxon>Viridiplantae</taxon>
        <taxon>Streptophyta</taxon>
        <taxon>Embryophyta</taxon>
        <taxon>Tracheophyta</taxon>
        <taxon>Spermatophyta</taxon>
        <taxon>Magnoliopsida</taxon>
        <taxon>Ranunculales</taxon>
        <taxon>Circaeasteraceae</taxon>
        <taxon>Kingdonia</taxon>
    </lineage>
</organism>
<reference evidence="1 2" key="1">
    <citation type="journal article" date="2020" name="IScience">
        <title>Genome Sequencing of the Endangered Kingdonia uniflora (Circaeasteraceae, Ranunculales) Reveals Potential Mechanisms of Evolutionary Specialization.</title>
        <authorList>
            <person name="Sun Y."/>
            <person name="Deng T."/>
            <person name="Zhang A."/>
            <person name="Moore M.J."/>
            <person name="Landis J.B."/>
            <person name="Lin N."/>
            <person name="Zhang H."/>
            <person name="Zhang X."/>
            <person name="Huang J."/>
            <person name="Zhang X."/>
            <person name="Sun H."/>
            <person name="Wang H."/>
        </authorList>
    </citation>
    <scope>NUCLEOTIDE SEQUENCE [LARGE SCALE GENOMIC DNA]</scope>
    <source>
        <strain evidence="1">TB1705</strain>
        <tissue evidence="1">Leaf</tissue>
    </source>
</reference>
<accession>A0A7J7NTL3</accession>
<sequence length="144" mass="16162">MGEIRSAQLKHYNPNRDLNQIFTDRRTQDGDIVSTQCSFGFGHLHYPKPINKPCLVVMLVDVKELKSVRNLVCVGIDHSARQAPKGNDLGNFQFIFYKENHKVLCSPHFPQSKAPSALIRSCVGKQVNLVYINSVFGSTKSCVN</sequence>
<gene>
    <name evidence="1" type="ORF">GIB67_031963</name>
</gene>
<dbReference type="EMBL" id="JACGCM010000580">
    <property type="protein sequence ID" value="KAF6170555.1"/>
    <property type="molecule type" value="Genomic_DNA"/>
</dbReference>
<name>A0A7J7NTL3_9MAGN</name>
<evidence type="ECO:0000313" key="2">
    <source>
        <dbReference type="Proteomes" id="UP000541444"/>
    </source>
</evidence>
<proteinExistence type="predicted"/>
<dbReference type="AlphaFoldDB" id="A0A7J7NTL3"/>
<comment type="caution">
    <text evidence="1">The sequence shown here is derived from an EMBL/GenBank/DDBJ whole genome shotgun (WGS) entry which is preliminary data.</text>
</comment>
<keyword evidence="2" id="KW-1185">Reference proteome</keyword>